<dbReference type="PROSITE" id="PS00061">
    <property type="entry name" value="ADH_SHORT"/>
    <property type="match status" value="1"/>
</dbReference>
<dbReference type="InterPro" id="IPR002347">
    <property type="entry name" value="SDR_fam"/>
</dbReference>
<dbReference type="PATRIC" id="fig|1637975.4.peg.3126"/>
<dbReference type="GO" id="GO:0005737">
    <property type="term" value="C:cytoplasm"/>
    <property type="evidence" value="ECO:0007669"/>
    <property type="project" value="UniProtKB-SubCell"/>
</dbReference>
<dbReference type="InterPro" id="IPR020904">
    <property type="entry name" value="Sc_DH/Rdtase_CS"/>
</dbReference>
<evidence type="ECO:0000256" key="1">
    <source>
        <dbReference type="ARBA" id="ARBA00004496"/>
    </source>
</evidence>
<dbReference type="AlphaFoldDB" id="A0A0Q3QP50"/>
<dbReference type="PRINTS" id="PR00081">
    <property type="entry name" value="GDHRDH"/>
</dbReference>
<keyword evidence="4" id="KW-0521">NADP</keyword>
<comment type="subcellular location">
    <subcellularLocation>
        <location evidence="1">Cytoplasm</location>
    </subcellularLocation>
</comment>
<gene>
    <name evidence="6" type="ORF">AN957_16100</name>
</gene>
<protein>
    <submittedName>
        <fullName evidence="6">Short-chain dehydrogenase</fullName>
    </submittedName>
</protein>
<dbReference type="GO" id="GO:0004757">
    <property type="term" value="F:sepiapterin reductase (NADP+) activity"/>
    <property type="evidence" value="ECO:0007669"/>
    <property type="project" value="TreeGrafter"/>
</dbReference>
<organism evidence="6 7">
    <name type="scientific">Cytobacillus solani</name>
    <dbReference type="NCBI Taxonomy" id="1637975"/>
    <lineage>
        <taxon>Bacteria</taxon>
        <taxon>Bacillati</taxon>
        <taxon>Bacillota</taxon>
        <taxon>Bacilli</taxon>
        <taxon>Bacillales</taxon>
        <taxon>Bacillaceae</taxon>
        <taxon>Cytobacillus</taxon>
    </lineage>
</organism>
<dbReference type="PANTHER" id="PTHR44085:SF2">
    <property type="entry name" value="SEPIAPTERIN REDUCTASE"/>
    <property type="match status" value="1"/>
</dbReference>
<dbReference type="Pfam" id="PF00106">
    <property type="entry name" value="adh_short"/>
    <property type="match status" value="1"/>
</dbReference>
<sequence>MNVYIITGASKGIGFELAKQLSEAGEYVIGVARTDTSLKGVKCYQADLSVLEKLESLMSDIVASVPQEVESFTLINNAGMVDPIGIIGTVHAAEMAKAMAVNLTAPMIISNVFISKLENYNGKKQIVNISSGAGRNPYEGWGTYCTTKAGLDHFSRVIALEQENAEYPVEIISIAPGIIDTGMQEAIRASSEEAFPLLDRFIDYKEQGKLVSAEETAKKLISIIENGNFNEIGPIADIRNF</sequence>
<evidence type="ECO:0000256" key="5">
    <source>
        <dbReference type="ARBA" id="ARBA00023002"/>
    </source>
</evidence>
<evidence type="ECO:0000256" key="3">
    <source>
        <dbReference type="ARBA" id="ARBA00022490"/>
    </source>
</evidence>
<comment type="similarity">
    <text evidence="2">Belongs to the short-chain dehydrogenases/reductases (SDR) family.</text>
</comment>
<dbReference type="InterPro" id="IPR051721">
    <property type="entry name" value="Biopterin_syn/organic_redct"/>
</dbReference>
<dbReference type="STRING" id="1637975.AN957_16100"/>
<dbReference type="PANTHER" id="PTHR44085">
    <property type="entry name" value="SEPIAPTERIN REDUCTASE"/>
    <property type="match status" value="1"/>
</dbReference>
<dbReference type="Gene3D" id="3.40.50.720">
    <property type="entry name" value="NAD(P)-binding Rossmann-like Domain"/>
    <property type="match status" value="1"/>
</dbReference>
<evidence type="ECO:0000256" key="4">
    <source>
        <dbReference type="ARBA" id="ARBA00022857"/>
    </source>
</evidence>
<evidence type="ECO:0000313" key="7">
    <source>
        <dbReference type="Proteomes" id="UP000050996"/>
    </source>
</evidence>
<dbReference type="SUPFAM" id="SSF51735">
    <property type="entry name" value="NAD(P)-binding Rossmann-fold domains"/>
    <property type="match status" value="1"/>
</dbReference>
<dbReference type="RefSeq" id="WP_053476471.1">
    <property type="nucleotide sequence ID" value="NZ_CP041305.1"/>
</dbReference>
<dbReference type="Proteomes" id="UP000050996">
    <property type="component" value="Unassembled WGS sequence"/>
</dbReference>
<dbReference type="GO" id="GO:0006729">
    <property type="term" value="P:tetrahydrobiopterin biosynthetic process"/>
    <property type="evidence" value="ECO:0007669"/>
    <property type="project" value="TreeGrafter"/>
</dbReference>
<comment type="caution">
    <text evidence="6">The sequence shown here is derived from an EMBL/GenBank/DDBJ whole genome shotgun (WGS) entry which is preliminary data.</text>
</comment>
<proteinExistence type="inferred from homology"/>
<dbReference type="EMBL" id="LJIX01000006">
    <property type="protein sequence ID" value="KQL19937.1"/>
    <property type="molecule type" value="Genomic_DNA"/>
</dbReference>
<keyword evidence="5" id="KW-0560">Oxidoreductase</keyword>
<keyword evidence="7" id="KW-1185">Reference proteome</keyword>
<accession>A0A0Q3QP50</accession>
<dbReference type="NCBIfam" id="NF005381">
    <property type="entry name" value="PRK06924.1"/>
    <property type="match status" value="1"/>
</dbReference>
<evidence type="ECO:0000313" key="6">
    <source>
        <dbReference type="EMBL" id="KQL19937.1"/>
    </source>
</evidence>
<keyword evidence="3" id="KW-0963">Cytoplasm</keyword>
<reference evidence="6 7" key="1">
    <citation type="submission" date="2015-09" db="EMBL/GenBank/DDBJ databases">
        <title>Genome sequencing project for genomic taxonomy and phylogenomics of Bacillus-like bacteria.</title>
        <authorList>
            <person name="Liu B."/>
            <person name="Wang J."/>
            <person name="Zhu Y."/>
            <person name="Liu G."/>
            <person name="Chen Q."/>
            <person name="Chen Z."/>
            <person name="Lan J."/>
            <person name="Che J."/>
            <person name="Ge C."/>
            <person name="Shi H."/>
            <person name="Pan Z."/>
            <person name="Liu X."/>
        </authorList>
    </citation>
    <scope>NUCLEOTIDE SEQUENCE [LARGE SCALE GENOMIC DNA]</scope>
    <source>
        <strain evidence="6 7">FJAT-18043</strain>
    </source>
</reference>
<evidence type="ECO:0000256" key="2">
    <source>
        <dbReference type="ARBA" id="ARBA00006484"/>
    </source>
</evidence>
<name>A0A0Q3QP50_9BACI</name>
<dbReference type="InterPro" id="IPR036291">
    <property type="entry name" value="NAD(P)-bd_dom_sf"/>
</dbReference>